<accession>A0A0H2QYI5</accession>
<dbReference type="Gene3D" id="2.30.30.30">
    <property type="match status" value="1"/>
</dbReference>
<dbReference type="InParanoid" id="A0A0H2QYI5"/>
<dbReference type="InterPro" id="IPR014722">
    <property type="entry name" value="Rib_uL2_dom2"/>
</dbReference>
<protein>
    <submittedName>
        <fullName evidence="1">Uncharacterized protein</fullName>
    </submittedName>
</protein>
<organism evidence="1 2">
    <name type="scientific">Schizopora paradoxa</name>
    <dbReference type="NCBI Taxonomy" id="27342"/>
    <lineage>
        <taxon>Eukaryota</taxon>
        <taxon>Fungi</taxon>
        <taxon>Dikarya</taxon>
        <taxon>Basidiomycota</taxon>
        <taxon>Agaricomycotina</taxon>
        <taxon>Agaricomycetes</taxon>
        <taxon>Hymenochaetales</taxon>
        <taxon>Schizoporaceae</taxon>
        <taxon>Schizopora</taxon>
    </lineage>
</organism>
<dbReference type="AlphaFoldDB" id="A0A0H2QYI5"/>
<name>A0A0H2QYI5_9AGAM</name>
<reference evidence="1 2" key="1">
    <citation type="submission" date="2015-04" db="EMBL/GenBank/DDBJ databases">
        <title>Complete genome sequence of Schizopora paradoxa KUC8140, a cosmopolitan wood degrader in East Asia.</title>
        <authorList>
            <consortium name="DOE Joint Genome Institute"/>
            <person name="Min B."/>
            <person name="Park H."/>
            <person name="Jang Y."/>
            <person name="Kim J.-J."/>
            <person name="Kim K.H."/>
            <person name="Pangilinan J."/>
            <person name="Lipzen A."/>
            <person name="Riley R."/>
            <person name="Grigoriev I.V."/>
            <person name="Spatafora J.W."/>
            <person name="Choi I.-G."/>
        </authorList>
    </citation>
    <scope>NUCLEOTIDE SEQUENCE [LARGE SCALE GENOMIC DNA]</scope>
    <source>
        <strain evidence="1 2">KUC8140</strain>
    </source>
</reference>
<evidence type="ECO:0000313" key="2">
    <source>
        <dbReference type="Proteomes" id="UP000053477"/>
    </source>
</evidence>
<keyword evidence="2" id="KW-1185">Reference proteome</keyword>
<dbReference type="EMBL" id="KQ086783">
    <property type="protein sequence ID" value="KLO04017.1"/>
    <property type="molecule type" value="Genomic_DNA"/>
</dbReference>
<evidence type="ECO:0000313" key="1">
    <source>
        <dbReference type="EMBL" id="KLO04017.1"/>
    </source>
</evidence>
<dbReference type="Proteomes" id="UP000053477">
    <property type="component" value="Unassembled WGS sequence"/>
</dbReference>
<proteinExistence type="predicted"/>
<gene>
    <name evidence="1" type="ORF">SCHPADRAFT_1003423</name>
</gene>
<sequence length="131" mass="14249">MRSYSHAYRVEHSLSESAGTLSGQLASDSGQAASFVKDKFIGHRVYIFQGHKKGWIGIVKALGSNTALVDIGAAIQGQGTIEVAIAHLFSGLGFSLTKYLVKQRIIGKELIEALLISDNRSRFVVRHSEPH</sequence>